<keyword evidence="3 9" id="KW-0858">Xylan degradation</keyword>
<dbReference type="EMBL" id="JAUKUD010000002">
    <property type="protein sequence ID" value="KAK0752591.1"/>
    <property type="molecule type" value="Genomic_DNA"/>
</dbReference>
<evidence type="ECO:0000256" key="6">
    <source>
        <dbReference type="ARBA" id="ARBA00023295"/>
    </source>
</evidence>
<dbReference type="Gene3D" id="3.30.379.10">
    <property type="entry name" value="Chitobiase/beta-hexosaminidase domain 2-like"/>
    <property type="match status" value="1"/>
</dbReference>
<comment type="function">
    <text evidence="9">Alpha-glucuronidase involved in the hydrolysis of xylan, a major structural heterogeneous polysaccharide found in plant biomass representing the second most abundant polysaccharide in the biosphere, after cellulose. Releases 4-O-methylglucuronic acid from xylan.</text>
</comment>
<dbReference type="PANTHER" id="PTHR39207:SF1">
    <property type="entry name" value="ALPHA-GLUCURONIDASE A"/>
    <property type="match status" value="1"/>
</dbReference>
<dbReference type="Gene3D" id="3.90.1330.10">
    <property type="entry name" value="Alpha-glucuronidase, C-terminal domain"/>
    <property type="match status" value="1"/>
</dbReference>
<dbReference type="PANTHER" id="PTHR39207">
    <property type="entry name" value="ALPHA-GLUCURONIDASE A"/>
    <property type="match status" value="1"/>
</dbReference>
<evidence type="ECO:0000256" key="4">
    <source>
        <dbReference type="ARBA" id="ARBA00022801"/>
    </source>
</evidence>
<evidence type="ECO:0000259" key="12">
    <source>
        <dbReference type="Pfam" id="PF07477"/>
    </source>
</evidence>
<dbReference type="GO" id="GO:0046559">
    <property type="term" value="F:alpha-glucuronidase activity"/>
    <property type="evidence" value="ECO:0007669"/>
    <property type="project" value="UniProtKB-EC"/>
</dbReference>
<evidence type="ECO:0000256" key="2">
    <source>
        <dbReference type="ARBA" id="ARBA00012271"/>
    </source>
</evidence>
<comment type="catalytic activity">
    <reaction evidence="8 9">
        <text>an alpha-D-glucuronoside + H2O = D-glucuronate + an alcohol</text>
        <dbReference type="Rhea" id="RHEA:20005"/>
        <dbReference type="ChEBI" id="CHEBI:15377"/>
        <dbReference type="ChEBI" id="CHEBI:30879"/>
        <dbReference type="ChEBI" id="CHEBI:58720"/>
        <dbReference type="ChEBI" id="CHEBI:58899"/>
        <dbReference type="EC" id="3.2.1.139"/>
    </reaction>
</comment>
<organism evidence="14 15">
    <name type="scientific">Schizothecium vesticola</name>
    <dbReference type="NCBI Taxonomy" id="314040"/>
    <lineage>
        <taxon>Eukaryota</taxon>
        <taxon>Fungi</taxon>
        <taxon>Dikarya</taxon>
        <taxon>Ascomycota</taxon>
        <taxon>Pezizomycotina</taxon>
        <taxon>Sordariomycetes</taxon>
        <taxon>Sordariomycetidae</taxon>
        <taxon>Sordariales</taxon>
        <taxon>Schizotheciaceae</taxon>
        <taxon>Schizothecium</taxon>
    </lineage>
</organism>
<keyword evidence="5 9" id="KW-0119">Carbohydrate metabolism</keyword>
<dbReference type="GO" id="GO:0005576">
    <property type="term" value="C:extracellular region"/>
    <property type="evidence" value="ECO:0007669"/>
    <property type="project" value="UniProtKB-SubCell"/>
</dbReference>
<dbReference type="EC" id="3.2.1.139" evidence="2 9"/>
<keyword evidence="7 9" id="KW-0624">Polysaccharide degradation</keyword>
<dbReference type="Pfam" id="PF07488">
    <property type="entry name" value="Glyco_hydro_67M"/>
    <property type="match status" value="1"/>
</dbReference>
<dbReference type="InterPro" id="IPR037054">
    <property type="entry name" value="A-glucoronidase_C_sf"/>
</dbReference>
<dbReference type="AlphaFoldDB" id="A0AA40F7N7"/>
<comment type="subcellular location">
    <subcellularLocation>
        <location evidence="9">Secreted</location>
    </subcellularLocation>
</comment>
<feature type="region of interest" description="Disordered" evidence="10">
    <location>
        <begin position="1"/>
        <end position="36"/>
    </location>
</feature>
<evidence type="ECO:0000256" key="1">
    <source>
        <dbReference type="ARBA" id="ARBA00008833"/>
    </source>
</evidence>
<evidence type="ECO:0000259" key="13">
    <source>
        <dbReference type="Pfam" id="PF07488"/>
    </source>
</evidence>
<sequence length="899" mass="99306">MSLLASTVNDLRRSNVGPANDKHSATVHPEARHNRTSGPVIYKDVRASLPHPDLTSHPPSTLPTMRSPWFLAAVASLVVAEDGLAGWLRYAPIPSAECYHKRLPSAIVTLNSTVGSPVHTAGKELAQGIEGIFGKNLKLVATSDKAGSEPTVTVGTVAAFIDKNSGAKFPDLIEDGFHLNNERGALYGTFHYLSLLARGNASDFTLTSNPDAPIRWTNEWNNMADGGTHGSVERGYGGKSIFFWDGKIRDDLTRAGQYARLLASLGINAAVVNNVNANASTLTPANMDGLARIADVFRPYGVQLGLSLNFASPQVLGELDTFDPLDAKVVKWWHGITDELYKRIPDMAGYLVKANSEGQPGPMTYNRTLADGANLFARALKPHGGIILFRAFVYDHRTLNQTLDWKADRANAAVNYFDHLDGQFEPNVAIQIKHGPIDFQVREPVSPLFAHLVKTPSVVELQVSQEYFGQQAHLVYIAPMWKEVLDFDLRVDGKPSVVSDIVSGRRFGRKLGGYAGVSNVGTNTTWLGSHLAMSNLYAFGRLAWNPKQTSEGMLKEWIQLTFGHDQKVIDVITKMSMQSWPAYENYSGNLGLQTLTDLLLGHFGPNPGTSDGNPWGCWTRADEDSIGMDRTVWNGTGFAGQYPAEVAARYERIETTPDNLLLWFHHVPYTHRLKSGKTVIQHFYDAHYDGSAVAQTFVPQWQSLKGHIDDERYEHMLFRLKFQAGHSLVWRDSINQFYFNKSSIPDEAGRVGNHPYRIEAEDMELDGYQSYRVSPFETASKFHCVVTSSNSTQGTASTTLSKIETGTYDLAVNYYDMALGNSTWEAYLDDKLVGRWHGDFEYHVGRASSPYIDGQTATRITFKGVSIRKGSKLKLVGKPDGKEPAPIDYVSILPEGIAD</sequence>
<dbReference type="InterPro" id="IPR029018">
    <property type="entry name" value="Hex-like_dom2"/>
</dbReference>
<evidence type="ECO:0000259" key="11">
    <source>
        <dbReference type="Pfam" id="PF03648"/>
    </source>
</evidence>
<evidence type="ECO:0000256" key="8">
    <source>
        <dbReference type="ARBA" id="ARBA00048838"/>
    </source>
</evidence>
<dbReference type="GO" id="GO:0045493">
    <property type="term" value="P:xylan catabolic process"/>
    <property type="evidence" value="ECO:0007669"/>
    <property type="project" value="UniProtKB-KW"/>
</dbReference>
<dbReference type="CDD" id="cd02795">
    <property type="entry name" value="CBM6-CBM35-CBM36_like"/>
    <property type="match status" value="1"/>
</dbReference>
<dbReference type="Pfam" id="PF07477">
    <property type="entry name" value="Glyco_hydro_67C"/>
    <property type="match status" value="1"/>
</dbReference>
<keyword evidence="4 9" id="KW-0378">Hydrolase</keyword>
<dbReference type="Proteomes" id="UP001172155">
    <property type="component" value="Unassembled WGS sequence"/>
</dbReference>
<name>A0AA40F7N7_9PEZI</name>
<comment type="caution">
    <text evidence="14">The sequence shown here is derived from an EMBL/GenBank/DDBJ whole genome shotgun (WGS) entry which is preliminary data.</text>
</comment>
<feature type="compositionally biased region" description="Basic and acidic residues" evidence="10">
    <location>
        <begin position="20"/>
        <end position="33"/>
    </location>
</feature>
<feature type="domain" description="Glycosyl hydrolase family 67 catalytic" evidence="13">
    <location>
        <begin position="201"/>
        <end position="526"/>
    </location>
</feature>
<evidence type="ECO:0000256" key="10">
    <source>
        <dbReference type="SAM" id="MobiDB-lite"/>
    </source>
</evidence>
<evidence type="ECO:0000313" key="15">
    <source>
        <dbReference type="Proteomes" id="UP001172155"/>
    </source>
</evidence>
<gene>
    <name evidence="9" type="primary">aguA</name>
    <name evidence="14" type="ORF">B0T18DRAFT_479081</name>
</gene>
<comment type="similarity">
    <text evidence="1 9">Belongs to the glycosyl hydrolase 67 family.</text>
</comment>
<dbReference type="SUPFAM" id="SSF51445">
    <property type="entry name" value="(Trans)glycosidases"/>
    <property type="match status" value="1"/>
</dbReference>
<evidence type="ECO:0000256" key="5">
    <source>
        <dbReference type="ARBA" id="ARBA00023277"/>
    </source>
</evidence>
<proteinExistence type="inferred from homology"/>
<dbReference type="InterPro" id="IPR011099">
    <property type="entry name" value="Glyco_hydro_67_C"/>
</dbReference>
<reference evidence="14" key="1">
    <citation type="submission" date="2023-06" db="EMBL/GenBank/DDBJ databases">
        <title>Genome-scale phylogeny and comparative genomics of the fungal order Sordariales.</title>
        <authorList>
            <consortium name="Lawrence Berkeley National Laboratory"/>
            <person name="Hensen N."/>
            <person name="Bonometti L."/>
            <person name="Westerberg I."/>
            <person name="Brannstrom I.O."/>
            <person name="Guillou S."/>
            <person name="Cros-Aarteil S."/>
            <person name="Calhoun S."/>
            <person name="Haridas S."/>
            <person name="Kuo A."/>
            <person name="Mondo S."/>
            <person name="Pangilinan J."/>
            <person name="Riley R."/>
            <person name="LaButti K."/>
            <person name="Andreopoulos B."/>
            <person name="Lipzen A."/>
            <person name="Chen C."/>
            <person name="Yanf M."/>
            <person name="Daum C."/>
            <person name="Ng V."/>
            <person name="Clum A."/>
            <person name="Steindorff A."/>
            <person name="Ohm R."/>
            <person name="Martin F."/>
            <person name="Silar P."/>
            <person name="Natvig D."/>
            <person name="Lalanne C."/>
            <person name="Gautier V."/>
            <person name="Ament-velasquez S.L."/>
            <person name="Kruys A."/>
            <person name="Hutchinson M.I."/>
            <person name="Powell A.J."/>
            <person name="Barry K."/>
            <person name="Miller A.N."/>
            <person name="Grigoriev I.V."/>
            <person name="Debuchy R."/>
            <person name="Gladieux P."/>
            <person name="Thoren M.H."/>
            <person name="Johannesson H."/>
        </authorList>
    </citation>
    <scope>NUCLEOTIDE SEQUENCE</scope>
    <source>
        <strain evidence="14">SMH3187-1</strain>
    </source>
</reference>
<evidence type="ECO:0000313" key="14">
    <source>
        <dbReference type="EMBL" id="KAK0752591.1"/>
    </source>
</evidence>
<dbReference type="InterPro" id="IPR011100">
    <property type="entry name" value="Glyco_hydro_67_cat"/>
</dbReference>
<evidence type="ECO:0000256" key="9">
    <source>
        <dbReference type="RuleBase" id="RU361198"/>
    </source>
</evidence>
<accession>A0AA40F7N7</accession>
<dbReference type="SUPFAM" id="SSF55545">
    <property type="entry name" value="beta-N-acetylhexosaminidase-like domain"/>
    <property type="match status" value="1"/>
</dbReference>
<dbReference type="Gene3D" id="3.20.20.80">
    <property type="entry name" value="Glycosidases"/>
    <property type="match status" value="1"/>
</dbReference>
<feature type="domain" description="Glycosyl hydrolase family 67 C-terminal" evidence="12">
    <location>
        <begin position="528"/>
        <end position="750"/>
    </location>
</feature>
<evidence type="ECO:0000256" key="3">
    <source>
        <dbReference type="ARBA" id="ARBA00022651"/>
    </source>
</evidence>
<protein>
    <recommendedName>
        <fullName evidence="2 9">Alpha-glucuronidase</fullName>
        <ecNumber evidence="2 9">3.2.1.139</ecNumber>
    </recommendedName>
</protein>
<keyword evidence="15" id="KW-1185">Reference proteome</keyword>
<dbReference type="Pfam" id="PF03648">
    <property type="entry name" value="Glyco_hydro_67N"/>
    <property type="match status" value="1"/>
</dbReference>
<dbReference type="InterPro" id="IPR005154">
    <property type="entry name" value="Glyco_hydro_67_aGlcAse_N"/>
</dbReference>
<feature type="domain" description="Alpha glucuronidase N-terminal" evidence="11">
    <location>
        <begin position="86"/>
        <end position="192"/>
    </location>
</feature>
<keyword evidence="6 9" id="KW-0326">Glycosidase</keyword>
<dbReference type="InterPro" id="IPR017853">
    <property type="entry name" value="GH"/>
</dbReference>
<evidence type="ECO:0000256" key="7">
    <source>
        <dbReference type="ARBA" id="ARBA00023326"/>
    </source>
</evidence>